<dbReference type="KEGG" id="dpx:DAPPUDRAFT_265270"/>
<organism evidence="1 2">
    <name type="scientific">Daphnia pulex</name>
    <name type="common">Water flea</name>
    <dbReference type="NCBI Taxonomy" id="6669"/>
    <lineage>
        <taxon>Eukaryota</taxon>
        <taxon>Metazoa</taxon>
        <taxon>Ecdysozoa</taxon>
        <taxon>Arthropoda</taxon>
        <taxon>Crustacea</taxon>
        <taxon>Branchiopoda</taxon>
        <taxon>Diplostraca</taxon>
        <taxon>Cladocera</taxon>
        <taxon>Anomopoda</taxon>
        <taxon>Daphniidae</taxon>
        <taxon>Daphnia</taxon>
    </lineage>
</organism>
<reference evidence="1 2" key="1">
    <citation type="journal article" date="2011" name="Science">
        <title>The ecoresponsive genome of Daphnia pulex.</title>
        <authorList>
            <person name="Colbourne J.K."/>
            <person name="Pfrender M.E."/>
            <person name="Gilbert D."/>
            <person name="Thomas W.K."/>
            <person name="Tucker A."/>
            <person name="Oakley T.H."/>
            <person name="Tokishita S."/>
            <person name="Aerts A."/>
            <person name="Arnold G.J."/>
            <person name="Basu M.K."/>
            <person name="Bauer D.J."/>
            <person name="Caceres C.E."/>
            <person name="Carmel L."/>
            <person name="Casola C."/>
            <person name="Choi J.H."/>
            <person name="Detter J.C."/>
            <person name="Dong Q."/>
            <person name="Dusheyko S."/>
            <person name="Eads B.D."/>
            <person name="Frohlich T."/>
            <person name="Geiler-Samerotte K.A."/>
            <person name="Gerlach D."/>
            <person name="Hatcher P."/>
            <person name="Jogdeo S."/>
            <person name="Krijgsveld J."/>
            <person name="Kriventseva E.V."/>
            <person name="Kultz D."/>
            <person name="Laforsch C."/>
            <person name="Lindquist E."/>
            <person name="Lopez J."/>
            <person name="Manak J.R."/>
            <person name="Muller J."/>
            <person name="Pangilinan J."/>
            <person name="Patwardhan R.P."/>
            <person name="Pitluck S."/>
            <person name="Pritham E.J."/>
            <person name="Rechtsteiner A."/>
            <person name="Rho M."/>
            <person name="Rogozin I.B."/>
            <person name="Sakarya O."/>
            <person name="Salamov A."/>
            <person name="Schaack S."/>
            <person name="Shapiro H."/>
            <person name="Shiga Y."/>
            <person name="Skalitzky C."/>
            <person name="Smith Z."/>
            <person name="Souvorov A."/>
            <person name="Sung W."/>
            <person name="Tang Z."/>
            <person name="Tsuchiya D."/>
            <person name="Tu H."/>
            <person name="Vos H."/>
            <person name="Wang M."/>
            <person name="Wolf Y.I."/>
            <person name="Yamagata H."/>
            <person name="Yamada T."/>
            <person name="Ye Y."/>
            <person name="Shaw J.R."/>
            <person name="Andrews J."/>
            <person name="Crease T.J."/>
            <person name="Tang H."/>
            <person name="Lucas S.M."/>
            <person name="Robertson H.M."/>
            <person name="Bork P."/>
            <person name="Koonin E.V."/>
            <person name="Zdobnov E.M."/>
            <person name="Grigoriev I.V."/>
            <person name="Lynch M."/>
            <person name="Boore J.L."/>
        </authorList>
    </citation>
    <scope>NUCLEOTIDE SEQUENCE [LARGE SCALE GENOMIC DNA]</scope>
</reference>
<dbReference type="AlphaFoldDB" id="E9HT60"/>
<evidence type="ECO:0000313" key="1">
    <source>
        <dbReference type="EMBL" id="EFX65071.1"/>
    </source>
</evidence>
<dbReference type="InParanoid" id="E9HT60"/>
<dbReference type="EMBL" id="GL732765">
    <property type="protein sequence ID" value="EFX65071.1"/>
    <property type="molecule type" value="Genomic_DNA"/>
</dbReference>
<name>E9HT60_DAPPU</name>
<protein>
    <submittedName>
        <fullName evidence="1">Uncharacterized protein</fullName>
    </submittedName>
</protein>
<dbReference type="Proteomes" id="UP000000305">
    <property type="component" value="Unassembled WGS sequence"/>
</dbReference>
<dbReference type="HOGENOM" id="CLU_2640619_0_0_1"/>
<gene>
    <name evidence="1" type="ORF">DAPPUDRAFT_265270</name>
</gene>
<proteinExistence type="predicted"/>
<sequence>MAIGDQNDVTILRLVEESLQFFRQKRAAIEVADETLAWETLVIDGAPFAQEATLFFHLESILFYDVKAIDRFYLSFA</sequence>
<keyword evidence="2" id="KW-1185">Reference proteome</keyword>
<accession>E9HT60</accession>
<evidence type="ECO:0000313" key="2">
    <source>
        <dbReference type="Proteomes" id="UP000000305"/>
    </source>
</evidence>